<dbReference type="Proteomes" id="UP000663829">
    <property type="component" value="Unassembled WGS sequence"/>
</dbReference>
<evidence type="ECO:0000313" key="1">
    <source>
        <dbReference type="EMBL" id="CAF1599230.1"/>
    </source>
</evidence>
<organism evidence="1 3">
    <name type="scientific">Didymodactylos carnosus</name>
    <dbReference type="NCBI Taxonomy" id="1234261"/>
    <lineage>
        <taxon>Eukaryota</taxon>
        <taxon>Metazoa</taxon>
        <taxon>Spiralia</taxon>
        <taxon>Gnathifera</taxon>
        <taxon>Rotifera</taxon>
        <taxon>Eurotatoria</taxon>
        <taxon>Bdelloidea</taxon>
        <taxon>Philodinida</taxon>
        <taxon>Philodinidae</taxon>
        <taxon>Didymodactylos</taxon>
    </lineage>
</organism>
<dbReference type="EMBL" id="CAJNOQ010035388">
    <property type="protein sequence ID" value="CAF1599230.1"/>
    <property type="molecule type" value="Genomic_DNA"/>
</dbReference>
<reference evidence="1" key="1">
    <citation type="submission" date="2021-02" db="EMBL/GenBank/DDBJ databases">
        <authorList>
            <person name="Nowell W R."/>
        </authorList>
    </citation>
    <scope>NUCLEOTIDE SEQUENCE</scope>
</reference>
<sequence>MLEYILSLSAIVDASPTTYSTTTPAESPSSCSKSTFLLLPNELLLFIFIYLKSTEIIEIFFNLNARINNLIFSHKHINEIDITQVDQTWIKKYLHITQPCINKLKFEEQHLAILFGQPSSLSQNIPLLYPKLHTIIFTEIDDTHNDDIKMYIEQFKILHQSTLILIFTCDIHQNLYIQLFQHNTHLETLHIDSNHISPSRDDYFPRITQNFYIKHLHIALFCLYQTFILFENLLQLESIHIDISHTPFGTYEGENFGTKPITKHLKRFSLHGLIEDFEELTFLIKQFSLTLEYLSLRIKCHTDVRLINGHYLHQELLSQLLKLKSFHFCFTLYPYQNHKDIKTLPCTIDLNEIIKTYQTPYWLERTIFFYEHIEKDYFFIATLPYHYDYFRSISNNIVNYRLNKPRIIATTTTGKDTVDRGDQQLSTTTLSSTMSKVKRIKFYVGSDEEMLTLELFQFIKQTFTRARIL</sequence>
<proteinExistence type="predicted"/>
<name>A0A816ALU6_9BILA</name>
<evidence type="ECO:0000313" key="3">
    <source>
        <dbReference type="Proteomes" id="UP000663829"/>
    </source>
</evidence>
<keyword evidence="3" id="KW-1185">Reference proteome</keyword>
<feature type="non-terminal residue" evidence="1">
    <location>
        <position position="1"/>
    </location>
</feature>
<evidence type="ECO:0008006" key="4">
    <source>
        <dbReference type="Google" id="ProtNLM"/>
    </source>
</evidence>
<accession>A0A816ALU6</accession>
<protein>
    <recommendedName>
        <fullName evidence="4">F-box domain-containing protein</fullName>
    </recommendedName>
</protein>
<evidence type="ECO:0000313" key="2">
    <source>
        <dbReference type="EMBL" id="CAF4475630.1"/>
    </source>
</evidence>
<comment type="caution">
    <text evidence="1">The sequence shown here is derived from an EMBL/GenBank/DDBJ whole genome shotgun (WGS) entry which is preliminary data.</text>
</comment>
<dbReference type="Proteomes" id="UP000681722">
    <property type="component" value="Unassembled WGS sequence"/>
</dbReference>
<dbReference type="AlphaFoldDB" id="A0A816ALU6"/>
<dbReference type="EMBL" id="CAJOBC010101759">
    <property type="protein sequence ID" value="CAF4475630.1"/>
    <property type="molecule type" value="Genomic_DNA"/>
</dbReference>
<gene>
    <name evidence="1" type="ORF">GPM918_LOCUS42321</name>
    <name evidence="2" type="ORF">SRO942_LOCUS43532</name>
</gene>